<comment type="caution">
    <text evidence="1">The sequence shown here is derived from an EMBL/GenBank/DDBJ whole genome shotgun (WGS) entry which is preliminary data.</text>
</comment>
<evidence type="ECO:0000313" key="1">
    <source>
        <dbReference type="EMBL" id="ETR65740.1"/>
    </source>
</evidence>
<reference evidence="2" key="1">
    <citation type="submission" date="2012-11" db="EMBL/GenBank/DDBJ databases">
        <authorList>
            <person name="Lucero-Rivera Y.E."/>
            <person name="Tovar-Ramirez D."/>
        </authorList>
    </citation>
    <scope>NUCLEOTIDE SEQUENCE [LARGE SCALE GENOMIC DNA]</scope>
    <source>
        <strain evidence="2">Araruama</strain>
    </source>
</reference>
<dbReference type="EMBL" id="ATBP01002543">
    <property type="protein sequence ID" value="ETR65740.1"/>
    <property type="molecule type" value="Genomic_DNA"/>
</dbReference>
<gene>
    <name evidence="1" type="ORF">OMM_13782</name>
</gene>
<organism evidence="1 2">
    <name type="scientific">Candidatus Magnetoglobus multicellularis str. Araruama</name>
    <dbReference type="NCBI Taxonomy" id="890399"/>
    <lineage>
        <taxon>Bacteria</taxon>
        <taxon>Pseudomonadati</taxon>
        <taxon>Thermodesulfobacteriota</taxon>
        <taxon>Desulfobacteria</taxon>
        <taxon>Desulfobacterales</taxon>
        <taxon>Desulfobacteraceae</taxon>
        <taxon>Candidatus Magnetoglobus</taxon>
    </lineage>
</organism>
<name>A0A1V1NT15_9BACT</name>
<dbReference type="AlphaFoldDB" id="A0A1V1NT15"/>
<proteinExistence type="predicted"/>
<sequence length="93" mass="11216">MDLQIKFFSVPVGYESDVEQDMNQFLRHHKIVNIRKEFVCQSDQICWCYAVEYLSDSQKADTSSSEKKKKRMTNPKLIMLKYFHRMILPYMQK</sequence>
<protein>
    <submittedName>
        <fullName evidence="1">HRDC protein</fullName>
    </submittedName>
</protein>
<dbReference type="Proteomes" id="UP000189670">
    <property type="component" value="Unassembled WGS sequence"/>
</dbReference>
<accession>A0A1V1NT15</accession>
<evidence type="ECO:0000313" key="2">
    <source>
        <dbReference type="Proteomes" id="UP000189670"/>
    </source>
</evidence>